<feature type="domain" description="Calcineurin-like phosphoesterase" evidence="1">
    <location>
        <begin position="3"/>
        <end position="196"/>
    </location>
</feature>
<sequence length="235" mass="26616">MALYAIADLHLSLGADKPMDVFRGWENYVERLERNWRALVTEEDTVVIAGDISWGMRLEETERDFAFLNGLPGKKLLLKGNHDYWWSTRNKIETYFAEHGFDTLELVFNSAVRVGDIAVCGTRGWLYNAETAEDRKIVARENGRLTASLKAAAALGGTPVVFLHYPPVYDTAECRELLDTMLEYGIQDCYFGHIHGDHAAKKAPIGECKGIRMHLVSCDYIRFMPKLVRIGPDCK</sequence>
<dbReference type="InterPro" id="IPR014578">
    <property type="entry name" value="Pesterase_CT488"/>
</dbReference>
<dbReference type="PANTHER" id="PTHR31302">
    <property type="entry name" value="TRANSMEMBRANE PROTEIN WITH METALLOPHOSPHOESTERASE DOMAIN-RELATED"/>
    <property type="match status" value="1"/>
</dbReference>
<evidence type="ECO:0000313" key="2">
    <source>
        <dbReference type="EMBL" id="MCF2651590.1"/>
    </source>
</evidence>
<proteinExistence type="predicted"/>
<dbReference type="PANTHER" id="PTHR31302:SF22">
    <property type="entry name" value="PHOSPHOESTERASE"/>
    <property type="match status" value="1"/>
</dbReference>
<evidence type="ECO:0000259" key="1">
    <source>
        <dbReference type="Pfam" id="PF00149"/>
    </source>
</evidence>
<name>A0ABS9CKD6_9FIRM</name>
<dbReference type="EMBL" id="JAFBIT010000001">
    <property type="protein sequence ID" value="MCF2651590.1"/>
    <property type="molecule type" value="Genomic_DNA"/>
</dbReference>
<keyword evidence="3" id="KW-1185">Reference proteome</keyword>
<dbReference type="InterPro" id="IPR029052">
    <property type="entry name" value="Metallo-depent_PP-like"/>
</dbReference>
<comment type="caution">
    <text evidence="2">The sequence shown here is derived from an EMBL/GenBank/DDBJ whole genome shotgun (WGS) entry which is preliminary data.</text>
</comment>
<accession>A0ABS9CKD6</accession>
<dbReference type="SUPFAM" id="SSF56300">
    <property type="entry name" value="Metallo-dependent phosphatases"/>
    <property type="match status" value="1"/>
</dbReference>
<gene>
    <name evidence="2" type="ORF">JQM67_03100</name>
</gene>
<dbReference type="Gene3D" id="3.60.21.10">
    <property type="match status" value="1"/>
</dbReference>
<organism evidence="2 3">
    <name type="scientific">Anaeromassilibacillus senegalensis</name>
    <dbReference type="NCBI Taxonomy" id="1673717"/>
    <lineage>
        <taxon>Bacteria</taxon>
        <taxon>Bacillati</taxon>
        <taxon>Bacillota</taxon>
        <taxon>Clostridia</taxon>
        <taxon>Eubacteriales</taxon>
        <taxon>Acutalibacteraceae</taxon>
        <taxon>Anaeromassilibacillus</taxon>
    </lineage>
</organism>
<dbReference type="RefSeq" id="WP_235322601.1">
    <property type="nucleotide sequence ID" value="NZ_JAFBIT010000001.1"/>
</dbReference>
<dbReference type="Proteomes" id="UP001299220">
    <property type="component" value="Unassembled WGS sequence"/>
</dbReference>
<protein>
    <submittedName>
        <fullName evidence="2">Metallophosphoesterase</fullName>
    </submittedName>
</protein>
<evidence type="ECO:0000313" key="3">
    <source>
        <dbReference type="Proteomes" id="UP001299220"/>
    </source>
</evidence>
<dbReference type="PIRSF" id="PIRSF033094">
    <property type="entry name" value="Pesterase_CT488"/>
    <property type="match status" value="1"/>
</dbReference>
<dbReference type="InterPro" id="IPR004843">
    <property type="entry name" value="Calcineurin-like_PHP"/>
</dbReference>
<dbReference type="Pfam" id="PF00149">
    <property type="entry name" value="Metallophos"/>
    <property type="match status" value="1"/>
</dbReference>
<reference evidence="2 3" key="1">
    <citation type="submission" date="2020-12" db="EMBL/GenBank/DDBJ databases">
        <title>Whole genome sequences of gut porcine anaerobes.</title>
        <authorList>
            <person name="Kubasova T."/>
            <person name="Jahodarova E."/>
            <person name="Rychlik I."/>
        </authorList>
    </citation>
    <scope>NUCLEOTIDE SEQUENCE [LARGE SCALE GENOMIC DNA]</scope>
    <source>
        <strain evidence="2 3">An867</strain>
    </source>
</reference>
<dbReference type="InterPro" id="IPR051158">
    <property type="entry name" value="Metallophosphoesterase_sf"/>
</dbReference>